<organism evidence="2 3">
    <name type="scientific">Caldicellulosiruptor naganoensis</name>
    <dbReference type="NCBI Taxonomy" id="29324"/>
    <lineage>
        <taxon>Bacteria</taxon>
        <taxon>Bacillati</taxon>
        <taxon>Bacillota</taxon>
        <taxon>Bacillota incertae sedis</taxon>
        <taxon>Caldicellulosiruptorales</taxon>
        <taxon>Caldicellulosiruptoraceae</taxon>
        <taxon>Caldicellulosiruptor</taxon>
    </lineage>
</organism>
<proteinExistence type="predicted"/>
<dbReference type="InterPro" id="IPR023991">
    <property type="entry name" value="Bacteriocin_IIb_lactobn/cerein"/>
</dbReference>
<dbReference type="EMBL" id="CP113864">
    <property type="protein sequence ID" value="WAM31709.1"/>
    <property type="molecule type" value="Genomic_DNA"/>
</dbReference>
<keyword evidence="1" id="KW-0812">Transmembrane</keyword>
<accession>A0ABY7BGJ9</accession>
<keyword evidence="3" id="KW-1185">Reference proteome</keyword>
<feature type="transmembrane region" description="Helical" evidence="1">
    <location>
        <begin position="28"/>
        <end position="52"/>
    </location>
</feature>
<protein>
    <submittedName>
        <fullName evidence="2">Class IIb bacteriocin, lactobin A/cerein 7B family</fullName>
    </submittedName>
</protein>
<dbReference type="NCBIfam" id="TIGR03949">
    <property type="entry name" value="bact_IIb_cerein"/>
    <property type="match status" value="1"/>
</dbReference>
<evidence type="ECO:0000313" key="2">
    <source>
        <dbReference type="EMBL" id="WAM31709.1"/>
    </source>
</evidence>
<evidence type="ECO:0000313" key="3">
    <source>
        <dbReference type="Proteomes" id="UP001164745"/>
    </source>
</evidence>
<dbReference type="Proteomes" id="UP001164745">
    <property type="component" value="Chromosome"/>
</dbReference>
<keyword evidence="1" id="KW-1133">Transmembrane helix</keyword>
<name>A0ABY7BGJ9_9FIRM</name>
<reference evidence="2" key="1">
    <citation type="submission" date="2022-12" db="EMBL/GenBank/DDBJ databases">
        <authorList>
            <person name="Bing R.G."/>
            <person name="Willard D.J."/>
            <person name="Manesh M.J.H."/>
            <person name="Laemthong T."/>
            <person name="Crosby J.R."/>
            <person name="Kelly R.M."/>
        </authorList>
    </citation>
    <scope>NUCLEOTIDE SEQUENCE</scope>
    <source>
        <strain evidence="2">DSM 8991</strain>
    </source>
</reference>
<dbReference type="RefSeq" id="WP_045164529.1">
    <property type="nucleotide sequence ID" value="NZ_CP113864.1"/>
</dbReference>
<keyword evidence="1" id="KW-0472">Membrane</keyword>
<sequence>MVTVMPMNEFIKLTEEDLMMIDGGVSGWGIACGVFTIVAGACAVVGGVAAMFAPEPVATKVVGYSAIVGGIATIGAGITGIMWALE</sequence>
<feature type="transmembrane region" description="Helical" evidence="1">
    <location>
        <begin position="64"/>
        <end position="85"/>
    </location>
</feature>
<evidence type="ECO:0000256" key="1">
    <source>
        <dbReference type="SAM" id="Phobius"/>
    </source>
</evidence>
<gene>
    <name evidence="2" type="ORF">OTJ99_000146</name>
</gene>